<dbReference type="Gene3D" id="4.10.95.10">
    <property type="entry name" value="Cytochrome c oxidase, subunit VIa"/>
    <property type="match status" value="1"/>
</dbReference>
<evidence type="ECO:0000256" key="1">
    <source>
        <dbReference type="ARBA" id="ARBA00004434"/>
    </source>
</evidence>
<evidence type="ECO:0000256" key="9">
    <source>
        <dbReference type="ARBA" id="ARBA00023136"/>
    </source>
</evidence>
<dbReference type="PIRSF" id="PIRSF000277">
    <property type="entry name" value="COX6A1"/>
    <property type="match status" value="1"/>
</dbReference>
<organism evidence="12 13">
    <name type="scientific">Aquatica leii</name>
    <dbReference type="NCBI Taxonomy" id="1421715"/>
    <lineage>
        <taxon>Eukaryota</taxon>
        <taxon>Metazoa</taxon>
        <taxon>Ecdysozoa</taxon>
        <taxon>Arthropoda</taxon>
        <taxon>Hexapoda</taxon>
        <taxon>Insecta</taxon>
        <taxon>Pterygota</taxon>
        <taxon>Neoptera</taxon>
        <taxon>Endopterygota</taxon>
        <taxon>Coleoptera</taxon>
        <taxon>Polyphaga</taxon>
        <taxon>Elateriformia</taxon>
        <taxon>Elateroidea</taxon>
        <taxon>Lampyridae</taxon>
        <taxon>Luciolinae</taxon>
        <taxon>Aquatica</taxon>
    </lineage>
</organism>
<evidence type="ECO:0000256" key="10">
    <source>
        <dbReference type="RuleBase" id="RU004396"/>
    </source>
</evidence>
<evidence type="ECO:0000256" key="3">
    <source>
        <dbReference type="ARBA" id="ARBA00005553"/>
    </source>
</evidence>
<dbReference type="CDD" id="cd00925">
    <property type="entry name" value="Cyt_c_Oxidase_VIa"/>
    <property type="match status" value="1"/>
</dbReference>
<dbReference type="PANTHER" id="PTHR11504:SF9">
    <property type="entry name" value="CYTOCHROME C OXIDASE SUBUNIT 6A-LIKE"/>
    <property type="match status" value="1"/>
</dbReference>
<evidence type="ECO:0000313" key="12">
    <source>
        <dbReference type="EMBL" id="KAK4873633.1"/>
    </source>
</evidence>
<dbReference type="InterPro" id="IPR001349">
    <property type="entry name" value="Cyt_c_oxidase_su6a"/>
</dbReference>
<dbReference type="Proteomes" id="UP001353858">
    <property type="component" value="Unassembled WGS sequence"/>
</dbReference>
<sequence>MSAILNYAARRYISSTLALGAKVEGPSAVSGGHGGGYKVWRNLTFFVAAPAITLCAINCVLQHQKEHDHERPPFVKYEYRCMRTKRFPWGDGNHSLFHNPHTNPLPTGYED</sequence>
<keyword evidence="6" id="KW-0809">Transit peptide</keyword>
<evidence type="ECO:0000313" key="13">
    <source>
        <dbReference type="Proteomes" id="UP001353858"/>
    </source>
</evidence>
<dbReference type="PANTHER" id="PTHR11504">
    <property type="entry name" value="CYTOCHROME C OXIDASE POLYPEPTIDE VIA"/>
    <property type="match status" value="1"/>
</dbReference>
<proteinExistence type="inferred from homology"/>
<keyword evidence="9 11" id="KW-0472">Membrane</keyword>
<comment type="subcellular location">
    <subcellularLocation>
        <location evidence="1">Mitochondrion inner membrane</location>
        <topology evidence="1">Single-pass membrane protein</topology>
    </subcellularLocation>
</comment>
<keyword evidence="4 11" id="KW-0812">Transmembrane</keyword>
<dbReference type="GO" id="GO:0005743">
    <property type="term" value="C:mitochondrial inner membrane"/>
    <property type="evidence" value="ECO:0007669"/>
    <property type="project" value="UniProtKB-SubCell"/>
</dbReference>
<dbReference type="FunFam" id="4.10.95.10:FF:000001">
    <property type="entry name" value="Cytochrome c oxidase subunit 6A, mitochondrial"/>
    <property type="match status" value="1"/>
</dbReference>
<dbReference type="InterPro" id="IPR036418">
    <property type="entry name" value="Cyt_c_oxidase_su6a_sf"/>
</dbReference>
<dbReference type="AlphaFoldDB" id="A0AAN7QCT0"/>
<keyword evidence="5" id="KW-0999">Mitochondrion inner membrane</keyword>
<evidence type="ECO:0000256" key="8">
    <source>
        <dbReference type="ARBA" id="ARBA00023128"/>
    </source>
</evidence>
<accession>A0AAN7QCT0</accession>
<feature type="transmembrane region" description="Helical" evidence="11">
    <location>
        <begin position="43"/>
        <end position="61"/>
    </location>
</feature>
<dbReference type="GO" id="GO:0006123">
    <property type="term" value="P:mitochondrial electron transport, cytochrome c to oxygen"/>
    <property type="evidence" value="ECO:0007669"/>
    <property type="project" value="TreeGrafter"/>
</dbReference>
<dbReference type="EMBL" id="JARPUR010000006">
    <property type="protein sequence ID" value="KAK4873633.1"/>
    <property type="molecule type" value="Genomic_DNA"/>
</dbReference>
<dbReference type="SUPFAM" id="SSF81411">
    <property type="entry name" value="Mitochondrial cytochrome c oxidase subunit VIa"/>
    <property type="match status" value="1"/>
</dbReference>
<dbReference type="Pfam" id="PF02046">
    <property type="entry name" value="COX6A"/>
    <property type="match status" value="1"/>
</dbReference>
<evidence type="ECO:0008006" key="14">
    <source>
        <dbReference type="Google" id="ProtNLM"/>
    </source>
</evidence>
<name>A0AAN7QCT0_9COLE</name>
<keyword evidence="8" id="KW-0496">Mitochondrion</keyword>
<gene>
    <name evidence="12" type="ORF">RN001_012993</name>
</gene>
<evidence type="ECO:0000256" key="5">
    <source>
        <dbReference type="ARBA" id="ARBA00022792"/>
    </source>
</evidence>
<comment type="similarity">
    <text evidence="3 10">Belongs to the cytochrome c oxidase subunit 6A family.</text>
</comment>
<comment type="pathway">
    <text evidence="2">Energy metabolism; oxidative phosphorylation.</text>
</comment>
<keyword evidence="7 11" id="KW-1133">Transmembrane helix</keyword>
<evidence type="ECO:0000256" key="6">
    <source>
        <dbReference type="ARBA" id="ARBA00022946"/>
    </source>
</evidence>
<evidence type="ECO:0000256" key="11">
    <source>
        <dbReference type="SAM" id="Phobius"/>
    </source>
</evidence>
<evidence type="ECO:0000256" key="2">
    <source>
        <dbReference type="ARBA" id="ARBA00004673"/>
    </source>
</evidence>
<reference evidence="13" key="1">
    <citation type="submission" date="2023-01" db="EMBL/GenBank/DDBJ databases">
        <title>Key to firefly adult light organ development and bioluminescence: homeobox transcription factors regulate luciferase expression and transportation to peroxisome.</title>
        <authorList>
            <person name="Fu X."/>
        </authorList>
    </citation>
    <scope>NUCLEOTIDE SEQUENCE [LARGE SCALE GENOMIC DNA]</scope>
</reference>
<dbReference type="GO" id="GO:0030234">
    <property type="term" value="F:enzyme regulator activity"/>
    <property type="evidence" value="ECO:0007669"/>
    <property type="project" value="TreeGrafter"/>
</dbReference>
<evidence type="ECO:0000256" key="7">
    <source>
        <dbReference type="ARBA" id="ARBA00022989"/>
    </source>
</evidence>
<evidence type="ECO:0000256" key="4">
    <source>
        <dbReference type="ARBA" id="ARBA00022692"/>
    </source>
</evidence>
<comment type="caution">
    <text evidence="12">The sequence shown here is derived from an EMBL/GenBank/DDBJ whole genome shotgun (WGS) entry which is preliminary data.</text>
</comment>
<keyword evidence="13" id="KW-1185">Reference proteome</keyword>
<protein>
    <recommendedName>
        <fullName evidence="14">Cytochrome c oxidase polypeptide VIa</fullName>
    </recommendedName>
</protein>